<dbReference type="RefSeq" id="XP_017785656.1">
    <property type="nucleotide sequence ID" value="XM_017930167.1"/>
</dbReference>
<organism evidence="2 3">
    <name type="scientific">Nicrophorus vespilloides</name>
    <name type="common">Boreal carrion beetle</name>
    <dbReference type="NCBI Taxonomy" id="110193"/>
    <lineage>
        <taxon>Eukaryota</taxon>
        <taxon>Metazoa</taxon>
        <taxon>Ecdysozoa</taxon>
        <taxon>Arthropoda</taxon>
        <taxon>Hexapoda</taxon>
        <taxon>Insecta</taxon>
        <taxon>Pterygota</taxon>
        <taxon>Neoptera</taxon>
        <taxon>Endopterygota</taxon>
        <taxon>Coleoptera</taxon>
        <taxon>Polyphaga</taxon>
        <taxon>Staphyliniformia</taxon>
        <taxon>Silphidae</taxon>
        <taxon>Nicrophorinae</taxon>
        <taxon>Nicrophorus</taxon>
    </lineage>
</organism>
<accession>A0ABM1NFQ6</accession>
<dbReference type="PANTHER" id="PTHR44086:SF10">
    <property type="entry name" value="THIOSULFATE SULFURTRANSFERASE_RHODANESE-LIKE DOMAIN-CONTAINING PROTEIN 3"/>
    <property type="match status" value="1"/>
</dbReference>
<evidence type="ECO:0000259" key="1">
    <source>
        <dbReference type="PROSITE" id="PS50206"/>
    </source>
</evidence>
<dbReference type="InterPro" id="IPR001763">
    <property type="entry name" value="Rhodanese-like_dom"/>
</dbReference>
<dbReference type="PROSITE" id="PS50206">
    <property type="entry name" value="RHODANESE_3"/>
    <property type="match status" value="1"/>
</dbReference>
<dbReference type="SMART" id="SM00450">
    <property type="entry name" value="RHOD"/>
    <property type="match status" value="1"/>
</dbReference>
<name>A0ABM1NFQ6_NICVS</name>
<dbReference type="InterPro" id="IPR036873">
    <property type="entry name" value="Rhodanese-like_dom_sf"/>
</dbReference>
<protein>
    <submittedName>
        <fullName evidence="3">Heat shock protein 67B2-like</fullName>
    </submittedName>
</protein>
<feature type="domain" description="Rhodanese" evidence="1">
    <location>
        <begin position="13"/>
        <end position="112"/>
    </location>
</feature>
<dbReference type="GeneID" id="108568844"/>
<keyword evidence="2" id="KW-1185">Reference proteome</keyword>
<dbReference type="Proteomes" id="UP000695000">
    <property type="component" value="Unplaced"/>
</dbReference>
<dbReference type="SUPFAM" id="SSF52821">
    <property type="entry name" value="Rhodanese/Cell cycle control phosphatase"/>
    <property type="match status" value="1"/>
</dbReference>
<dbReference type="Pfam" id="PF00581">
    <property type="entry name" value="Rhodanese"/>
    <property type="match status" value="1"/>
</dbReference>
<gene>
    <name evidence="3" type="primary">LOC108568844</name>
</gene>
<dbReference type="Gene3D" id="3.40.250.10">
    <property type="entry name" value="Rhodanese-like domain"/>
    <property type="match status" value="1"/>
</dbReference>
<evidence type="ECO:0000313" key="2">
    <source>
        <dbReference type="Proteomes" id="UP000695000"/>
    </source>
</evidence>
<reference evidence="3" key="1">
    <citation type="submission" date="2025-08" db="UniProtKB">
        <authorList>
            <consortium name="RefSeq"/>
        </authorList>
    </citation>
    <scope>IDENTIFICATION</scope>
    <source>
        <tissue evidence="3">Whole Larva</tissue>
    </source>
</reference>
<proteinExistence type="predicted"/>
<dbReference type="PANTHER" id="PTHR44086">
    <property type="entry name" value="THIOSULFATE SULFURTRANSFERASE RDL2, MITOCHONDRIAL-RELATED"/>
    <property type="match status" value="1"/>
</dbReference>
<sequence length="113" mass="12731">MSVATYEDVKGLDPSTTLLIDVREPNELETTGSIPNSINIPLGQVEGVFQNLTDEKFEAIYQREKPKLNDDIVFSCKSGMRALKALKVAADMGFSNLRYYKGSWTEWAEKTHE</sequence>
<evidence type="ECO:0000313" key="3">
    <source>
        <dbReference type="RefSeq" id="XP_017785656.1"/>
    </source>
</evidence>